<comment type="catalytic activity">
    <reaction evidence="1 8">
        <text>Exonucleolytic cleavage in the 3'- to 5'-direction to yield nucleoside 5'-phosphates.</text>
        <dbReference type="EC" id="3.1.13.1"/>
    </reaction>
</comment>
<comment type="subcellular location">
    <subcellularLocation>
        <location evidence="2 8">Cytoplasm</location>
    </subcellularLocation>
</comment>
<dbReference type="Pfam" id="PF08206">
    <property type="entry name" value="OB_RNB"/>
    <property type="match status" value="1"/>
</dbReference>
<dbReference type="InterPro" id="IPR022966">
    <property type="entry name" value="RNase_II/R_CS"/>
</dbReference>
<dbReference type="PROSITE" id="PS01175">
    <property type="entry name" value="RIBONUCLEASE_II"/>
    <property type="match status" value="1"/>
</dbReference>
<evidence type="ECO:0000256" key="4">
    <source>
        <dbReference type="ARBA" id="ARBA00022722"/>
    </source>
</evidence>
<dbReference type="SMART" id="SM00357">
    <property type="entry name" value="CSP"/>
    <property type="match status" value="2"/>
</dbReference>
<feature type="compositionally biased region" description="Basic residues" evidence="9">
    <location>
        <begin position="11"/>
        <end position="23"/>
    </location>
</feature>
<sequence length="733" mass="84492">MSKNEKNNTTKPKRKRVRKRKKKSSEFVEFQTDKVKDVLLSLLHSSPQKQLSLKQIHKKLQAKHIKIKELIEFLLEELTKKGSISRVNNNYQIRLDSEDVLEGVVDYVSRDFAYIMVEGQERDIWVGSKHLNTALDGDTVKVIVHKFKKSNRPEGEVVEILKRARTEFVGRVELSARFAFVVPDHKKMFYDIFINLQDTKGAKHGDKVIAQITEWDEKGKNPIGKITKILGKAGEHETEMHSIMAEYGLPLDFPQSIVKMANKISEEIPSEEIHKRRDFRKIPTFTIDPFDAKDFDDALSIRQLENGNWEVGVHIADVTHYVKPDTILDREALERGTSVYLVDRVVPMLPEKLSNHICSLRPHEDKLTFSAVFELTPQGKLVEEWFGKTIINSQRRFTYEEAQEVIETGKGDFAVEIQTLNKLALILQKNRYRSGAISFETVEVKFKLDEKGRPLEVVPKVRKEAHKLIEEFMLLANKRVAEFVYKLRKGKIKNTMVFRTHDAPDAEKLENLKVFAKQFGYHLETEGKNIAKSLNQMAIASEGKVEQNVLQSLAIRTMAKAKYTTEPLPHYGLAFKHYTHFTSPIRRYPDILVHRLLEHYLAGGEPVNQIELEQKCKHSSDREKKAADAERASIKYKQVELMQIIASQSHPLQVFEGIISGVTEWGIYVEITETKCEGMVRLADIQGDYYEYDEKSYSVIGSRYKKVYRLGDKVKVRIKATDLEKRVIDLLLA</sequence>
<evidence type="ECO:0000256" key="9">
    <source>
        <dbReference type="SAM" id="MobiDB-lite"/>
    </source>
</evidence>
<evidence type="ECO:0000256" key="2">
    <source>
        <dbReference type="ARBA" id="ARBA00004496"/>
    </source>
</evidence>
<evidence type="ECO:0000313" key="11">
    <source>
        <dbReference type="EMBL" id="SFE39269.1"/>
    </source>
</evidence>
<dbReference type="RefSeq" id="WP_091538187.1">
    <property type="nucleotide sequence ID" value="NZ_FONY01000001.1"/>
</dbReference>
<keyword evidence="12" id="KW-1185">Reference proteome</keyword>
<comment type="similarity">
    <text evidence="8">Belongs to the RNR ribonuclease family. RNase R subfamily.</text>
</comment>
<evidence type="ECO:0000256" key="1">
    <source>
        <dbReference type="ARBA" id="ARBA00001849"/>
    </source>
</evidence>
<dbReference type="InterPro" id="IPR004476">
    <property type="entry name" value="RNase_II/RNase_R"/>
</dbReference>
<dbReference type="GO" id="GO:0008859">
    <property type="term" value="F:exoribonuclease II activity"/>
    <property type="evidence" value="ECO:0007669"/>
    <property type="project" value="UniProtKB-UniRule"/>
</dbReference>
<dbReference type="InterPro" id="IPR040476">
    <property type="entry name" value="CSD2"/>
</dbReference>
<dbReference type="InterPro" id="IPR003029">
    <property type="entry name" value="S1_domain"/>
</dbReference>
<dbReference type="PANTHER" id="PTHR23355">
    <property type="entry name" value="RIBONUCLEASE"/>
    <property type="match status" value="1"/>
</dbReference>
<evidence type="ECO:0000259" key="10">
    <source>
        <dbReference type="PROSITE" id="PS50126"/>
    </source>
</evidence>
<dbReference type="GO" id="GO:0003723">
    <property type="term" value="F:RNA binding"/>
    <property type="evidence" value="ECO:0007669"/>
    <property type="project" value="UniProtKB-UniRule"/>
</dbReference>
<feature type="domain" description="S1 motif" evidence="10">
    <location>
        <begin position="652"/>
        <end position="733"/>
    </location>
</feature>
<dbReference type="HAMAP" id="MF_01895">
    <property type="entry name" value="RNase_R"/>
    <property type="match status" value="1"/>
</dbReference>
<comment type="function">
    <text evidence="8">3'-5' exoribonuclease that releases 5'-nucleoside monophosphates and is involved in maturation of structured RNAs.</text>
</comment>
<keyword evidence="3 8" id="KW-0963">Cytoplasm</keyword>
<dbReference type="CDD" id="cd04471">
    <property type="entry name" value="S1_RNase_R"/>
    <property type="match status" value="1"/>
</dbReference>
<evidence type="ECO:0000256" key="5">
    <source>
        <dbReference type="ARBA" id="ARBA00022801"/>
    </source>
</evidence>
<dbReference type="InterPro" id="IPR012340">
    <property type="entry name" value="NA-bd_OB-fold"/>
</dbReference>
<evidence type="ECO:0000256" key="8">
    <source>
        <dbReference type="HAMAP-Rule" id="MF_01895"/>
    </source>
</evidence>
<keyword evidence="6 8" id="KW-0269">Exonuclease</keyword>
<dbReference type="AlphaFoldDB" id="A0A1I2A6B0"/>
<keyword evidence="4 8" id="KW-0540">Nuclease</keyword>
<dbReference type="Pfam" id="PF17876">
    <property type="entry name" value="CSD2"/>
    <property type="match status" value="1"/>
</dbReference>
<gene>
    <name evidence="8" type="primary">rnr</name>
    <name evidence="11" type="ORF">SAMN04488541_100139</name>
</gene>
<accession>A0A1I2A6B0</accession>
<name>A0A1I2A6B0_9BACT</name>
<evidence type="ECO:0000256" key="7">
    <source>
        <dbReference type="ARBA" id="ARBA00022884"/>
    </source>
</evidence>
<dbReference type="InterPro" id="IPR011805">
    <property type="entry name" value="RNase_R"/>
</dbReference>
<dbReference type="Gene3D" id="2.40.50.140">
    <property type="entry name" value="Nucleic acid-binding proteins"/>
    <property type="match status" value="3"/>
</dbReference>
<dbReference type="OrthoDB" id="9764149at2"/>
<dbReference type="SUPFAM" id="SSF50249">
    <property type="entry name" value="Nucleic acid-binding proteins"/>
    <property type="match status" value="3"/>
</dbReference>
<dbReference type="SMART" id="SM00955">
    <property type="entry name" value="RNB"/>
    <property type="match status" value="1"/>
</dbReference>
<dbReference type="SMART" id="SM00316">
    <property type="entry name" value="S1"/>
    <property type="match status" value="2"/>
</dbReference>
<evidence type="ECO:0000313" key="12">
    <source>
        <dbReference type="Proteomes" id="UP000199513"/>
    </source>
</evidence>
<keyword evidence="5 8" id="KW-0378">Hydrolase</keyword>
<dbReference type="GO" id="GO:0006402">
    <property type="term" value="P:mRNA catabolic process"/>
    <property type="evidence" value="ECO:0007669"/>
    <property type="project" value="TreeGrafter"/>
</dbReference>
<feature type="region of interest" description="Disordered" evidence="9">
    <location>
        <begin position="1"/>
        <end position="25"/>
    </location>
</feature>
<proteinExistence type="inferred from homology"/>
<dbReference type="EC" id="3.1.13.1" evidence="8"/>
<dbReference type="InterPro" id="IPR050180">
    <property type="entry name" value="RNR_Ribonuclease"/>
</dbReference>
<dbReference type="Pfam" id="PF00773">
    <property type="entry name" value="RNB"/>
    <property type="match status" value="1"/>
</dbReference>
<reference evidence="11 12" key="1">
    <citation type="submission" date="2016-10" db="EMBL/GenBank/DDBJ databases">
        <authorList>
            <person name="de Groot N.N."/>
        </authorList>
    </citation>
    <scope>NUCLEOTIDE SEQUENCE [LARGE SCALE GENOMIC DNA]</scope>
    <source>
        <strain>GEY</strain>
        <strain evidence="12">DSM 9560</strain>
    </source>
</reference>
<dbReference type="InterPro" id="IPR001900">
    <property type="entry name" value="RNase_II/R"/>
</dbReference>
<dbReference type="PANTHER" id="PTHR23355:SF9">
    <property type="entry name" value="DIS3-LIKE EXONUCLEASE 2"/>
    <property type="match status" value="1"/>
</dbReference>
<evidence type="ECO:0000256" key="6">
    <source>
        <dbReference type="ARBA" id="ARBA00022839"/>
    </source>
</evidence>
<protein>
    <recommendedName>
        <fullName evidence="8">Ribonuclease R</fullName>
        <shortName evidence="8">RNase R</shortName>
        <ecNumber evidence="8">3.1.13.1</ecNumber>
    </recommendedName>
</protein>
<dbReference type="Proteomes" id="UP000199513">
    <property type="component" value="Unassembled WGS sequence"/>
</dbReference>
<dbReference type="NCBIfam" id="TIGR00358">
    <property type="entry name" value="3_prime_RNase"/>
    <property type="match status" value="1"/>
</dbReference>
<dbReference type="NCBIfam" id="TIGR02063">
    <property type="entry name" value="RNase_R"/>
    <property type="match status" value="1"/>
</dbReference>
<dbReference type="InterPro" id="IPR013223">
    <property type="entry name" value="RNase_B_OB_dom"/>
</dbReference>
<keyword evidence="7 8" id="KW-0694">RNA-binding</keyword>
<evidence type="ECO:0000256" key="3">
    <source>
        <dbReference type="ARBA" id="ARBA00022490"/>
    </source>
</evidence>
<dbReference type="EMBL" id="FONY01000001">
    <property type="protein sequence ID" value="SFE39269.1"/>
    <property type="molecule type" value="Genomic_DNA"/>
</dbReference>
<dbReference type="Pfam" id="PF00575">
    <property type="entry name" value="S1"/>
    <property type="match status" value="1"/>
</dbReference>
<dbReference type="InterPro" id="IPR011129">
    <property type="entry name" value="CSD"/>
</dbReference>
<dbReference type="STRING" id="1003.SAMN04488541_100139"/>
<dbReference type="GO" id="GO:0005829">
    <property type="term" value="C:cytosol"/>
    <property type="evidence" value="ECO:0007669"/>
    <property type="project" value="UniProtKB-ARBA"/>
</dbReference>
<organism evidence="11 12">
    <name type="scientific">Thermoflexibacter ruber</name>
    <dbReference type="NCBI Taxonomy" id="1003"/>
    <lineage>
        <taxon>Bacteria</taxon>
        <taxon>Pseudomonadati</taxon>
        <taxon>Bacteroidota</taxon>
        <taxon>Cytophagia</taxon>
        <taxon>Cytophagales</taxon>
        <taxon>Thermoflexibacteraceae</taxon>
        <taxon>Thermoflexibacter</taxon>
    </lineage>
</organism>
<dbReference type="PROSITE" id="PS50126">
    <property type="entry name" value="S1"/>
    <property type="match status" value="1"/>
</dbReference>